<feature type="region of interest" description="Disordered" evidence="5">
    <location>
        <begin position="149"/>
        <end position="178"/>
    </location>
</feature>
<name>A0A438N9H3_EXOME</name>
<comment type="caution">
    <text evidence="7">The sequence shown here is derived from an EMBL/GenBank/DDBJ whole genome shotgun (WGS) entry which is preliminary data.</text>
</comment>
<dbReference type="GO" id="GO:0005634">
    <property type="term" value="C:nucleus"/>
    <property type="evidence" value="ECO:0007669"/>
    <property type="project" value="UniProtKB-SubCell"/>
</dbReference>
<feature type="compositionally biased region" description="Low complexity" evidence="5">
    <location>
        <begin position="47"/>
        <end position="62"/>
    </location>
</feature>
<organism evidence="7 8">
    <name type="scientific">Exophiala mesophila</name>
    <name type="common">Black yeast-like fungus</name>
    <dbReference type="NCBI Taxonomy" id="212818"/>
    <lineage>
        <taxon>Eukaryota</taxon>
        <taxon>Fungi</taxon>
        <taxon>Dikarya</taxon>
        <taxon>Ascomycota</taxon>
        <taxon>Pezizomycotina</taxon>
        <taxon>Eurotiomycetes</taxon>
        <taxon>Chaetothyriomycetidae</taxon>
        <taxon>Chaetothyriales</taxon>
        <taxon>Herpotrichiellaceae</taxon>
        <taxon>Exophiala</taxon>
    </lineage>
</organism>
<dbReference type="AlphaFoldDB" id="A0A438N9H3"/>
<dbReference type="InterPro" id="IPR009057">
    <property type="entry name" value="Homeodomain-like_sf"/>
</dbReference>
<dbReference type="PROSITE" id="PS50071">
    <property type="entry name" value="HOMEOBOX_2"/>
    <property type="match status" value="1"/>
</dbReference>
<dbReference type="InterPro" id="IPR001356">
    <property type="entry name" value="HD"/>
</dbReference>
<feature type="region of interest" description="Disordered" evidence="5">
    <location>
        <begin position="234"/>
        <end position="265"/>
    </location>
</feature>
<dbReference type="CDD" id="cd00086">
    <property type="entry name" value="homeodomain"/>
    <property type="match status" value="1"/>
</dbReference>
<feature type="compositionally biased region" description="Low complexity" evidence="5">
    <location>
        <begin position="84"/>
        <end position="95"/>
    </location>
</feature>
<evidence type="ECO:0000256" key="2">
    <source>
        <dbReference type="ARBA" id="ARBA00023155"/>
    </source>
</evidence>
<feature type="compositionally biased region" description="Pro residues" evidence="5">
    <location>
        <begin position="116"/>
        <end position="125"/>
    </location>
</feature>
<dbReference type="PANTHER" id="PTHR11850">
    <property type="entry name" value="HOMEOBOX PROTEIN TRANSCRIPTION FACTORS"/>
    <property type="match status" value="1"/>
</dbReference>
<evidence type="ECO:0000256" key="3">
    <source>
        <dbReference type="ARBA" id="ARBA00023242"/>
    </source>
</evidence>
<protein>
    <recommendedName>
        <fullName evidence="6">Homeobox domain-containing protein</fullName>
    </recommendedName>
</protein>
<dbReference type="Gene3D" id="1.10.10.60">
    <property type="entry name" value="Homeodomain-like"/>
    <property type="match status" value="1"/>
</dbReference>
<sequence length="265" mass="30358">MSTRSMDPYYESRHHRQTSSWAPSQYSDMLQSYEPQPRPQYASLPQLTPSRPNSSLPPLRDLTIGPDPNYPPPAGIYSHSYGPSGSTSTSIESGSYPTDRTYYEPNQRYGQDHPPTNRPQPPPVSPDYYRYPSGTIPYQAPSYGSIDYSNGSLISPHPSSPSVTDAESRNRRRRGNLPKPITDILRTWFHDHLDHPYPTEEDKQAFVSQTGLTMNQVSNWFINARRRQLPALRQARDRVAQPATADYDSDQLHRAHHHHHLHRHH</sequence>
<evidence type="ECO:0000313" key="8">
    <source>
        <dbReference type="Proteomes" id="UP000288859"/>
    </source>
</evidence>
<proteinExistence type="predicted"/>
<evidence type="ECO:0000313" key="7">
    <source>
        <dbReference type="EMBL" id="RVX72425.1"/>
    </source>
</evidence>
<feature type="compositionally biased region" description="Basic residues" evidence="5">
    <location>
        <begin position="254"/>
        <end position="265"/>
    </location>
</feature>
<feature type="domain" description="Homeobox" evidence="6">
    <location>
        <begin position="168"/>
        <end position="231"/>
    </location>
</feature>
<dbReference type="Proteomes" id="UP000288859">
    <property type="component" value="Unassembled WGS sequence"/>
</dbReference>
<dbReference type="Pfam" id="PF05920">
    <property type="entry name" value="Homeobox_KN"/>
    <property type="match status" value="1"/>
</dbReference>
<dbReference type="GO" id="GO:0006355">
    <property type="term" value="P:regulation of DNA-templated transcription"/>
    <property type="evidence" value="ECO:0007669"/>
    <property type="project" value="InterPro"/>
</dbReference>
<feature type="region of interest" description="Disordered" evidence="5">
    <location>
        <begin position="1"/>
        <end position="136"/>
    </location>
</feature>
<keyword evidence="2 4" id="KW-0371">Homeobox</keyword>
<dbReference type="SMART" id="SM00389">
    <property type="entry name" value="HOX"/>
    <property type="match status" value="1"/>
</dbReference>
<dbReference type="OrthoDB" id="10056939at2759"/>
<comment type="subcellular location">
    <subcellularLocation>
        <location evidence="4">Nucleus</location>
    </subcellularLocation>
</comment>
<evidence type="ECO:0000256" key="1">
    <source>
        <dbReference type="ARBA" id="ARBA00023125"/>
    </source>
</evidence>
<evidence type="ECO:0000259" key="6">
    <source>
        <dbReference type="PROSITE" id="PS50071"/>
    </source>
</evidence>
<dbReference type="InterPro" id="IPR050224">
    <property type="entry name" value="TALE_homeobox"/>
</dbReference>
<accession>A0A438N9H3</accession>
<dbReference type="InterPro" id="IPR008422">
    <property type="entry name" value="KN_HD"/>
</dbReference>
<feature type="DNA-binding region" description="Homeobox" evidence="4">
    <location>
        <begin position="170"/>
        <end position="232"/>
    </location>
</feature>
<keyword evidence="1 4" id="KW-0238">DNA-binding</keyword>
<dbReference type="VEuPathDB" id="FungiDB:PV10_07535"/>
<reference evidence="7 8" key="1">
    <citation type="submission" date="2017-03" db="EMBL/GenBank/DDBJ databases">
        <title>Genomes of endolithic fungi from Antarctica.</title>
        <authorList>
            <person name="Coleine C."/>
            <person name="Masonjones S."/>
            <person name="Stajich J.E."/>
        </authorList>
    </citation>
    <scope>NUCLEOTIDE SEQUENCE [LARGE SCALE GENOMIC DNA]</scope>
    <source>
        <strain evidence="7 8">CCFEE 6314</strain>
    </source>
</reference>
<evidence type="ECO:0000256" key="5">
    <source>
        <dbReference type="SAM" id="MobiDB-lite"/>
    </source>
</evidence>
<dbReference type="GO" id="GO:0003677">
    <property type="term" value="F:DNA binding"/>
    <property type="evidence" value="ECO:0007669"/>
    <property type="project" value="UniProtKB-UniRule"/>
</dbReference>
<keyword evidence="3 4" id="KW-0539">Nucleus</keyword>
<feature type="compositionally biased region" description="Polar residues" evidence="5">
    <location>
        <begin position="18"/>
        <end position="34"/>
    </location>
</feature>
<gene>
    <name evidence="7" type="ORF">B0A52_03613</name>
</gene>
<dbReference type="SUPFAM" id="SSF46689">
    <property type="entry name" value="Homeodomain-like"/>
    <property type="match status" value="1"/>
</dbReference>
<dbReference type="EMBL" id="NAJM01000012">
    <property type="protein sequence ID" value="RVX72425.1"/>
    <property type="molecule type" value="Genomic_DNA"/>
</dbReference>
<evidence type="ECO:0000256" key="4">
    <source>
        <dbReference type="PROSITE-ProRule" id="PRU00108"/>
    </source>
</evidence>